<evidence type="ECO:0000259" key="2">
    <source>
        <dbReference type="SMART" id="SM00481"/>
    </source>
</evidence>
<evidence type="ECO:0000313" key="4">
    <source>
        <dbReference type="Proteomes" id="UP000184406"/>
    </source>
</evidence>
<proteinExistence type="predicted"/>
<dbReference type="InterPro" id="IPR052018">
    <property type="entry name" value="PHP_domain"/>
</dbReference>
<dbReference type="Gene3D" id="3.40.50.300">
    <property type="entry name" value="P-loop containing nucleotide triphosphate hydrolases"/>
    <property type="match status" value="2"/>
</dbReference>
<dbReference type="SUPFAM" id="SSF89550">
    <property type="entry name" value="PHP domain-like"/>
    <property type="match status" value="1"/>
</dbReference>
<feature type="domain" description="Polymerase/histidinol phosphatase N-terminal" evidence="2">
    <location>
        <begin position="15"/>
        <end position="84"/>
    </location>
</feature>
<accession>A0A1M4U9N2</accession>
<dbReference type="GO" id="GO:0035312">
    <property type="term" value="F:5'-3' DNA exonuclease activity"/>
    <property type="evidence" value="ECO:0007669"/>
    <property type="project" value="TreeGrafter"/>
</dbReference>
<dbReference type="PANTHER" id="PTHR42924:SF3">
    <property type="entry name" value="POLYMERASE_HISTIDINOL PHOSPHATASE N-TERMINAL DOMAIN-CONTAINING PROTEIN"/>
    <property type="match status" value="1"/>
</dbReference>
<evidence type="ECO:0000313" key="3">
    <source>
        <dbReference type="EMBL" id="SHE53435.1"/>
    </source>
</evidence>
<dbReference type="SMART" id="SM00481">
    <property type="entry name" value="POLIIIAc"/>
    <property type="match status" value="1"/>
</dbReference>
<name>A0A1M4U9N2_9FLAO</name>
<dbReference type="InterPro" id="IPR016195">
    <property type="entry name" value="Pol/histidinol_Pase-like"/>
</dbReference>
<keyword evidence="4" id="KW-1185">Reference proteome</keyword>
<dbReference type="InterPro" id="IPR054787">
    <property type="entry name" value="TrlF_ATPase"/>
</dbReference>
<dbReference type="AlphaFoldDB" id="A0A1M4U9N2"/>
<dbReference type="PANTHER" id="PTHR42924">
    <property type="entry name" value="EXONUCLEASE"/>
    <property type="match status" value="1"/>
</dbReference>
<dbReference type="InterPro" id="IPR038729">
    <property type="entry name" value="Rad50/SbcC_AAA"/>
</dbReference>
<organism evidence="3 4">
    <name type="scientific">Arenibacter palladensis</name>
    <dbReference type="NCBI Taxonomy" id="237373"/>
    <lineage>
        <taxon>Bacteria</taxon>
        <taxon>Pseudomonadati</taxon>
        <taxon>Bacteroidota</taxon>
        <taxon>Flavobacteriia</taxon>
        <taxon>Flavobacteriales</taxon>
        <taxon>Flavobacteriaceae</taxon>
        <taxon>Arenibacter</taxon>
    </lineage>
</organism>
<keyword evidence="1" id="KW-0175">Coiled coil</keyword>
<dbReference type="SUPFAM" id="SSF52540">
    <property type="entry name" value="P-loop containing nucleoside triphosphate hydrolases"/>
    <property type="match status" value="1"/>
</dbReference>
<sequence>MQEHLEYKGTRWYKCDLHLHTVASKCFQDETVTAEQWVDRAIEQGLNCVAITDHNTGKSIDAIKEAAKYKNLTVFPGVEITCDSAKVHLLILFDVTKTSSDISDFLVRSDIKRDDFGKQNASTVKSIFEIADLANKDGAIVIPAHIDEYNGLGDISVDNLKKFFSSYNINAVQIVHKDFLNRDLQVANNDELKTKLNDYYANPTPSIDDSTVKKWFTSTKYALEANVALLTFSDNPHGPKNSQHGLWGIGSHYTWIKMDKSPTLEGLRQAFLLPEFRIKNEFESPKLPYNTPNIWIKSISISNTVITSDSTPLKLHFNPQLNAIIGGRGSGKSSVLRFIRGVFNKVFDLDGLNDIIKDHQEFYRVETGRPKKGVLNDDSIIEIEIVRDNSLHKVIASKIKDSSQQEIKIERFDEQTSIWETITDEGYIDFLEFEQYSQKQIYEIAQEPNALRERIDNAIEDVERIKSERDIIKSQFFEKSAGIRTIDQLLAGKGKIETRIKDLDSSIKKLQQSGIAALLTAKEKFAKEEAIINHFKNDIESKETLLSALIREFEISDIEYADFTDVHKNTLQPISKTTIDSLAGIKKELVKQNESLKKLREGFERSVTNSVWKTDYNANTKDFTSKKLELEKDGINDIENFEKLTQEKSDLEKELANINAKALIRIVDLAEKERLREEHLNKCKELTSKRKEFVSGILKDDKVKININPFRNKMDFELRLRRIIQRENFTFQEDIDSLSNLCFLGNVEQKIKAVRDVFLKIKKDEDVSQLVSGHFVNLVKSLNDGQIDEIELLLPEDEIEIQYKPTATAPFKSLSTASAGQKTTAILTFILSYGRVPLILDQPEDDLDNRLVYDLIVDRLKKAKENRQLIVVTHNANIPVNGDAEYIISMDTESKKLKILNEGTVEQAEIKKEICDVMEGSEQAFNMRSKRYKQIG</sequence>
<gene>
    <name evidence="3" type="ORF">SAMN03080594_101543</name>
</gene>
<dbReference type="OrthoDB" id="9791620at2"/>
<reference evidence="4" key="1">
    <citation type="submission" date="2016-11" db="EMBL/GenBank/DDBJ databases">
        <authorList>
            <person name="Varghese N."/>
            <person name="Submissions S."/>
        </authorList>
    </citation>
    <scope>NUCLEOTIDE SEQUENCE [LARGE SCALE GENOMIC DNA]</scope>
    <source>
        <strain evidence="4">DSM 17539</strain>
    </source>
</reference>
<feature type="coiled-coil region" evidence="1">
    <location>
        <begin position="641"/>
        <end position="689"/>
    </location>
</feature>
<dbReference type="InterPro" id="IPR003141">
    <property type="entry name" value="Pol/His_phosphatase_N"/>
</dbReference>
<dbReference type="InterPro" id="IPR004013">
    <property type="entry name" value="PHP_dom"/>
</dbReference>
<dbReference type="GO" id="GO:0004534">
    <property type="term" value="F:5'-3' RNA exonuclease activity"/>
    <property type="evidence" value="ECO:0007669"/>
    <property type="project" value="TreeGrafter"/>
</dbReference>
<dbReference type="EMBL" id="FQUX01000001">
    <property type="protein sequence ID" value="SHE53435.1"/>
    <property type="molecule type" value="Genomic_DNA"/>
</dbReference>
<evidence type="ECO:0000256" key="1">
    <source>
        <dbReference type="SAM" id="Coils"/>
    </source>
</evidence>
<protein>
    <submittedName>
        <fullName evidence="3">PHP domain-containing protein</fullName>
    </submittedName>
</protein>
<dbReference type="RefSeq" id="WP_072860177.1">
    <property type="nucleotide sequence ID" value="NZ_FQUX01000001.1"/>
</dbReference>
<dbReference type="InterPro" id="IPR027417">
    <property type="entry name" value="P-loop_NTPase"/>
</dbReference>
<dbReference type="NCBIfam" id="NF045780">
    <property type="entry name" value="TrlF_fam_ATP"/>
    <property type="match status" value="1"/>
</dbReference>
<dbReference type="Pfam" id="PF02811">
    <property type="entry name" value="PHP"/>
    <property type="match status" value="1"/>
</dbReference>
<dbReference type="Pfam" id="PF13476">
    <property type="entry name" value="AAA_23"/>
    <property type="match status" value="1"/>
</dbReference>
<dbReference type="Proteomes" id="UP000184406">
    <property type="component" value="Unassembled WGS sequence"/>
</dbReference>
<dbReference type="Gene3D" id="3.20.20.140">
    <property type="entry name" value="Metal-dependent hydrolases"/>
    <property type="match status" value="1"/>
</dbReference>